<comment type="caution">
    <text evidence="3">The sequence shown here is derived from an EMBL/GenBank/DDBJ whole genome shotgun (WGS) entry which is preliminary data.</text>
</comment>
<dbReference type="Proteomes" id="UP000433876">
    <property type="component" value="Unassembled WGS sequence"/>
</dbReference>
<reference evidence="3 4" key="1">
    <citation type="submission" date="2017-07" db="EMBL/GenBank/DDBJ databases">
        <title>Genome sequence of the Sordaria macrospora wild type strain R19027.</title>
        <authorList>
            <person name="Nowrousian M."/>
            <person name="Teichert I."/>
            <person name="Kueck U."/>
        </authorList>
    </citation>
    <scope>NUCLEOTIDE SEQUENCE [LARGE SCALE GENOMIC DNA]</scope>
    <source>
        <strain evidence="3 4">R19027</strain>
        <tissue evidence="3">Mycelium</tissue>
    </source>
</reference>
<feature type="coiled-coil region" evidence="1">
    <location>
        <begin position="146"/>
        <end position="192"/>
    </location>
</feature>
<accession>A0A8S8ZYG6</accession>
<keyword evidence="1" id="KW-0175">Coiled coil</keyword>
<feature type="region of interest" description="Disordered" evidence="2">
    <location>
        <begin position="1"/>
        <end position="24"/>
    </location>
</feature>
<dbReference type="Pfam" id="PF08728">
    <property type="entry name" value="CRT10"/>
    <property type="match status" value="2"/>
</dbReference>
<name>A0A8S8ZYG6_SORMA</name>
<dbReference type="VEuPathDB" id="FungiDB:SMAC_02974"/>
<dbReference type="InterPro" id="IPR014839">
    <property type="entry name" value="Crt10"/>
</dbReference>
<proteinExistence type="predicted"/>
<organism evidence="3 4">
    <name type="scientific">Sordaria macrospora</name>
    <dbReference type="NCBI Taxonomy" id="5147"/>
    <lineage>
        <taxon>Eukaryota</taxon>
        <taxon>Fungi</taxon>
        <taxon>Dikarya</taxon>
        <taxon>Ascomycota</taxon>
        <taxon>Pezizomycotina</taxon>
        <taxon>Sordariomycetes</taxon>
        <taxon>Sordariomycetidae</taxon>
        <taxon>Sordariales</taxon>
        <taxon>Sordariaceae</taxon>
        <taxon>Sordaria</taxon>
    </lineage>
</organism>
<protein>
    <recommendedName>
        <fullName evidence="5">CRT10 protein</fullName>
    </recommendedName>
</protein>
<evidence type="ECO:0000256" key="1">
    <source>
        <dbReference type="SAM" id="Coils"/>
    </source>
</evidence>
<dbReference type="AlphaFoldDB" id="A0A8S8ZYG6"/>
<sequence length="838" mass="94831">MEPDTHLGTPRRSFSPASDEDGSEAHATVRSDCLNVARICHVQTAENRFGADIGPEIRSFIHESWNSGVGMDDGPPEGDVAEQVPVVDEVDTVQLMQEGLDLPNGGMTPLPPALPDAGPLFPIMPPPGLAPPVYLPIGLQAPAVPADDMVMQLQLMEQQNQQQQNQQPQQDVQLVQQQIQMIQQEEQMQEDERGRENGQQRFPRAQRLRLNLTALSQKYNLYFASYQNRIHVFIPRKVPNILPRPCLVLTPKKLKIARRVRPAIDQSFGHQMNHLVIGNLGHLEVLFFAFDDGDVGAYYTHTIAHYILSASRQRESKGKLPLTSVEPKEFFHENVGDSAWGLAIHQESRLLAVSSNKAEVTVFAFALHQDQTRQLKDLSFDPSPELWPGQTALGLEREFRTRTRTWKIILPLDHRGSNIPNISFCDDEQGCAEFVVAQDIKQRTWFLDIWRMGYPPVDIMHETINMNYATAEGIGWGVMVLPDNCFKKTSSLHECLGLPAEEISAGTLRKAAFWLDTTSSLARVRDLANPLSYFLRAPHSPSFVDPKRIARFPIEQDLNEEGGADEETDISDVARLWTNVDFGLFDRRSLILTDKLPRFRPVPWDYLEDTHYGIHQAQFIVPRFAHIPDASSVGRETYARWRSPAVPFHKCDFFSRYATKNISILLTSSTDVCLIHMDPKGTPVLCKEILPLHNHLNRHPSPYDLHRNISLRIGMLLHVPELNLVVLGSLCGRVALLRLTKTAKLFYGAPVRRGFRVEAVLPRWLEEHKRMRPWCTLHGIAISPMPGPRTDGISLHGQGDESQGPAWKKWRLVLHYLDHTILTYIITRPEDGEDLLVV</sequence>
<gene>
    <name evidence="3" type="ORF">SMACR_02974</name>
</gene>
<evidence type="ECO:0000313" key="3">
    <source>
        <dbReference type="EMBL" id="KAA8634609.1"/>
    </source>
</evidence>
<dbReference type="VEuPathDB" id="FungiDB:SMAC_02973"/>
<evidence type="ECO:0000313" key="4">
    <source>
        <dbReference type="Proteomes" id="UP000433876"/>
    </source>
</evidence>
<evidence type="ECO:0000256" key="2">
    <source>
        <dbReference type="SAM" id="MobiDB-lite"/>
    </source>
</evidence>
<dbReference type="EMBL" id="NMPR01000020">
    <property type="protein sequence ID" value="KAA8634609.1"/>
    <property type="molecule type" value="Genomic_DNA"/>
</dbReference>
<evidence type="ECO:0008006" key="5">
    <source>
        <dbReference type="Google" id="ProtNLM"/>
    </source>
</evidence>